<evidence type="ECO:0000256" key="5">
    <source>
        <dbReference type="ARBA" id="ARBA00022833"/>
    </source>
</evidence>
<dbReference type="Gene3D" id="3.30.40.10">
    <property type="entry name" value="Zinc/RING finger domain, C3HC4 (zinc finger)"/>
    <property type="match status" value="1"/>
</dbReference>
<reference evidence="9" key="2">
    <citation type="submission" date="2025-08" db="UniProtKB">
        <authorList>
            <consortium name="RefSeq"/>
        </authorList>
    </citation>
    <scope>IDENTIFICATION</scope>
    <source>
        <tissue evidence="9">Leaf</tissue>
    </source>
</reference>
<accession>A0ABM3GYR3</accession>
<evidence type="ECO:0000259" key="7">
    <source>
        <dbReference type="PROSITE" id="PS50089"/>
    </source>
</evidence>
<keyword evidence="3" id="KW-0479">Metal-binding</keyword>
<evidence type="ECO:0000256" key="1">
    <source>
        <dbReference type="ARBA" id="ARBA00000900"/>
    </source>
</evidence>
<comment type="catalytic activity">
    <reaction evidence="1">
        <text>S-ubiquitinyl-[E2 ubiquitin-conjugating enzyme]-L-cysteine + [acceptor protein]-L-lysine = [E2 ubiquitin-conjugating enzyme]-L-cysteine + N(6)-ubiquitinyl-[acceptor protein]-L-lysine.</text>
        <dbReference type="EC" id="2.3.2.27"/>
    </reaction>
</comment>
<dbReference type="Pfam" id="PF13639">
    <property type="entry name" value="zf-RING_2"/>
    <property type="match status" value="1"/>
</dbReference>
<keyword evidence="5" id="KW-0862">Zinc</keyword>
<keyword evidence="4 6" id="KW-0863">Zinc-finger</keyword>
<dbReference type="PANTHER" id="PTHR15710:SF229">
    <property type="entry name" value="E3 UBIQUITIN-PROTEIN LIGASE RNF181-LIKE"/>
    <property type="match status" value="1"/>
</dbReference>
<dbReference type="RefSeq" id="XP_048129497.1">
    <property type="nucleotide sequence ID" value="XM_048273540.1"/>
</dbReference>
<organism evidence="8 9">
    <name type="scientific">Rhodamnia argentea</name>
    <dbReference type="NCBI Taxonomy" id="178133"/>
    <lineage>
        <taxon>Eukaryota</taxon>
        <taxon>Viridiplantae</taxon>
        <taxon>Streptophyta</taxon>
        <taxon>Embryophyta</taxon>
        <taxon>Tracheophyta</taxon>
        <taxon>Spermatophyta</taxon>
        <taxon>Magnoliopsida</taxon>
        <taxon>eudicotyledons</taxon>
        <taxon>Gunneridae</taxon>
        <taxon>Pentapetalae</taxon>
        <taxon>rosids</taxon>
        <taxon>malvids</taxon>
        <taxon>Myrtales</taxon>
        <taxon>Myrtaceae</taxon>
        <taxon>Myrtoideae</taxon>
        <taxon>Myrteae</taxon>
        <taxon>Australasian group</taxon>
        <taxon>Rhodamnia</taxon>
    </lineage>
</organism>
<dbReference type="GeneID" id="125313702"/>
<evidence type="ECO:0000313" key="8">
    <source>
        <dbReference type="Proteomes" id="UP000827889"/>
    </source>
</evidence>
<dbReference type="InterPro" id="IPR001841">
    <property type="entry name" value="Znf_RING"/>
</dbReference>
<feature type="domain" description="RING-type" evidence="7">
    <location>
        <begin position="148"/>
        <end position="190"/>
    </location>
</feature>
<dbReference type="Proteomes" id="UP000827889">
    <property type="component" value="Chromosome 2"/>
</dbReference>
<evidence type="ECO:0000256" key="6">
    <source>
        <dbReference type="PROSITE-ProRule" id="PRU00175"/>
    </source>
</evidence>
<dbReference type="PROSITE" id="PS50089">
    <property type="entry name" value="ZF_RING_2"/>
    <property type="match status" value="1"/>
</dbReference>
<name>A0ABM3GYR3_9MYRT</name>
<evidence type="ECO:0000313" key="9">
    <source>
        <dbReference type="RefSeq" id="XP_048129497.1"/>
    </source>
</evidence>
<reference evidence="8" key="1">
    <citation type="submission" date="2025-05" db="UniProtKB">
        <authorList>
            <consortium name="RefSeq"/>
        </authorList>
    </citation>
    <scope>NUCLEOTIDE SEQUENCE [LARGE SCALE GENOMIC DNA]</scope>
</reference>
<keyword evidence="8" id="KW-1185">Reference proteome</keyword>
<evidence type="ECO:0000256" key="3">
    <source>
        <dbReference type="ARBA" id="ARBA00022723"/>
    </source>
</evidence>
<evidence type="ECO:0000256" key="4">
    <source>
        <dbReference type="ARBA" id="ARBA00022771"/>
    </source>
</evidence>
<dbReference type="PANTHER" id="PTHR15710">
    <property type="entry name" value="E3 UBIQUITIN-PROTEIN LIGASE PRAJA"/>
    <property type="match status" value="1"/>
</dbReference>
<dbReference type="SUPFAM" id="SSF57850">
    <property type="entry name" value="RING/U-box"/>
    <property type="match status" value="1"/>
</dbReference>
<sequence length="207" mass="23815">MESRDCFDRVTRARSFMLERDNMPRTADNLSLMRQRLFGEGSWVVAYETGEFVRMTESDIDIGIANAALYLEEVLASNNYSHLTKIPICMSLRIEIWWTEQLELAEALQESMDNADFGAIPATREAIDLLEKTRPDKSPSEGDMAEPCSICLEEMNALDVEVARMPCRHVFHYDCISRWLSTSHMCPLCRFPMPTDPVSQQQTMRFD</sequence>
<proteinExistence type="predicted"/>
<dbReference type="InterPro" id="IPR013083">
    <property type="entry name" value="Znf_RING/FYVE/PHD"/>
</dbReference>
<gene>
    <name evidence="9" type="primary">LOC125313702</name>
</gene>
<dbReference type="EC" id="2.3.2.27" evidence="2"/>
<dbReference type="SMART" id="SM00184">
    <property type="entry name" value="RING"/>
    <property type="match status" value="1"/>
</dbReference>
<protein>
    <recommendedName>
        <fullName evidence="2">RING-type E3 ubiquitin transferase</fullName>
        <ecNumber evidence="2">2.3.2.27</ecNumber>
    </recommendedName>
</protein>
<dbReference type="CDD" id="cd16454">
    <property type="entry name" value="RING-H2_PA-TM-RING"/>
    <property type="match status" value="1"/>
</dbReference>
<evidence type="ECO:0000256" key="2">
    <source>
        <dbReference type="ARBA" id="ARBA00012483"/>
    </source>
</evidence>